<name>A0A4Y2R9T7_ARAVE</name>
<evidence type="ECO:0000313" key="3">
    <source>
        <dbReference type="Proteomes" id="UP000499080"/>
    </source>
</evidence>
<evidence type="ECO:0000313" key="1">
    <source>
        <dbReference type="EMBL" id="GBN72421.1"/>
    </source>
</evidence>
<organism evidence="1 3">
    <name type="scientific">Araneus ventricosus</name>
    <name type="common">Orbweaver spider</name>
    <name type="synonym">Epeira ventricosa</name>
    <dbReference type="NCBI Taxonomy" id="182803"/>
    <lineage>
        <taxon>Eukaryota</taxon>
        <taxon>Metazoa</taxon>
        <taxon>Ecdysozoa</taxon>
        <taxon>Arthropoda</taxon>
        <taxon>Chelicerata</taxon>
        <taxon>Arachnida</taxon>
        <taxon>Araneae</taxon>
        <taxon>Araneomorphae</taxon>
        <taxon>Entelegynae</taxon>
        <taxon>Araneoidea</taxon>
        <taxon>Araneidae</taxon>
        <taxon>Araneus</taxon>
    </lineage>
</organism>
<evidence type="ECO:0000313" key="2">
    <source>
        <dbReference type="EMBL" id="GBN72434.1"/>
    </source>
</evidence>
<accession>A0A4Y2R9T7</accession>
<proteinExistence type="predicted"/>
<keyword evidence="3" id="KW-1185">Reference proteome</keyword>
<protein>
    <submittedName>
        <fullName evidence="1">Uncharacterized protein</fullName>
    </submittedName>
</protein>
<dbReference type="Proteomes" id="UP000499080">
    <property type="component" value="Unassembled WGS sequence"/>
</dbReference>
<comment type="caution">
    <text evidence="1">The sequence shown here is derived from an EMBL/GenBank/DDBJ whole genome shotgun (WGS) entry which is preliminary data.</text>
</comment>
<dbReference type="EMBL" id="BGPR01016272">
    <property type="protein sequence ID" value="GBN72434.1"/>
    <property type="molecule type" value="Genomic_DNA"/>
</dbReference>
<gene>
    <name evidence="1" type="ORF">AVEN_207872_1</name>
    <name evidence="2" type="ORF">AVEN_268635_1</name>
</gene>
<sequence>MDMLSGRSARMWPESSSAESIIICSEYHHLQRVSSSAVSIIICRECHHLQISLYEDCAHQIALLLLNCHPVAEVCVEIPFRRYYLCRSCSAEYCFHSVSFSLNT</sequence>
<reference evidence="1 3" key="1">
    <citation type="journal article" date="2019" name="Sci. Rep.">
        <title>Orb-weaving spider Araneus ventricosus genome elucidates the spidroin gene catalogue.</title>
        <authorList>
            <person name="Kono N."/>
            <person name="Nakamura H."/>
            <person name="Ohtoshi R."/>
            <person name="Moran D.A.P."/>
            <person name="Shinohara A."/>
            <person name="Yoshida Y."/>
            <person name="Fujiwara M."/>
            <person name="Mori M."/>
            <person name="Tomita M."/>
            <person name="Arakawa K."/>
        </authorList>
    </citation>
    <scope>NUCLEOTIDE SEQUENCE [LARGE SCALE GENOMIC DNA]</scope>
</reference>
<dbReference type="EMBL" id="BGPR01016264">
    <property type="protein sequence ID" value="GBN72421.1"/>
    <property type="molecule type" value="Genomic_DNA"/>
</dbReference>
<dbReference type="AlphaFoldDB" id="A0A4Y2R9T7"/>